<dbReference type="PROSITE" id="PS50879">
    <property type="entry name" value="RNASE_H_1"/>
    <property type="match status" value="1"/>
</dbReference>
<evidence type="ECO:0000256" key="1">
    <source>
        <dbReference type="ARBA" id="ARBA00004141"/>
    </source>
</evidence>
<dbReference type="InterPro" id="IPR051413">
    <property type="entry name" value="K/Na_HCN_channel"/>
</dbReference>
<feature type="compositionally biased region" description="Basic residues" evidence="6">
    <location>
        <begin position="828"/>
        <end position="838"/>
    </location>
</feature>
<feature type="compositionally biased region" description="Pro residues" evidence="6">
    <location>
        <begin position="29"/>
        <end position="39"/>
    </location>
</feature>
<sequence>MQHAPASPLSDESPVAELLLAANRCESPPGSPPARPPPAAAQTPPAERGGSAFDILLGQLAALHRRELQAVQAQFQESAALVQQLRPLRAEDGPAPLPSCVHSEDGPTPLPSCVSWEAGPVKAVLPAGGPEGTASGPRLLCREAAPGPLEACAAAGDGSSSASPRLHDACPQALPTCEEYAQLGEAPSSVRTASGRFRFEMKGAWKERSEDEEEEARLSGRASSMDLASRLRRFGSLADSDTEVSSFWEETPTSDRKKRCAWESVVLASPGRPARLLWDFFGAALIFYDLFKLPMETFSPPDNAFSEGMDWFILCFWTLNVLASLTVGYVEHGVVVLSMRKILLRYLRTWFAVDLVVLVPDWTFKIVDIAAAGSSDGDDGEIFRLLRVLRLIRMVRLLRLLKLRKIFDTINDMIDSEYVSVVANLVKMILMLLVVNHLICCMWYTVSINQSVENTWIKVHNYDNAHWTYSSYVVCDGCSRWRYCKNITSRGDLCICGKNIASLVPHGHVFREDDGGWLAAQPQGGTSPRISWADGWQPGGGAGGKGQGGQRQPPPHDKTADLKAAAAAAYSKLNKDDPLRQHYEALWPELAAAKPPADQPVAGFKAVEAAARRLDKLQKKVRSAGEQVESAQQYLAESERKLREAMEASIAAEDEFDKLKATVGKQEAPAEPAAEKPTLAALLEHFEHEPDDFHKWSEPDKEVWRAAKAKGERMAQTVKEHEEETAKHLRLLEEETARHREQLRQLEQPLSEVPPHALRQQGQLERLRPPAPQQLPNLEQAQQNMTKQKNAEQEWRPTSRRRERRSRRQGAPRQSSTQKGRATTQRGSRSKASVKKARRPCRIDFFNVKTWGPQAQGYLMKINDTKDSDIIGIAEHHLRQPAQRSKARAALRRNGMHSYWTKARPGEGEGTRGGTCAIARGSLDIQDRIAGFDELYLHEDGSDVTVVTSNLHMVRFAVAFAHLECGICFGERNVDILCDLRGKMAVWGGPWAALGDFNMAPSELNNSIWPRVLNVQVAAAEDGAPTCFPAAGEARCIDFALISQGLAPYFDQLELLRAAPWKPHIGIRLKLKGRPLMLKGGVLRRPAAIKPPVTVEKMPKSRAACRRAARGGQEAMRRRQQALAEAGCDLNENDMEPAPQLYFDKEVQHVISDELWQATSERVSVRANDELPQHLQHTVVGKMMERDMLDLGQQYDRFASILELSLCESIGIPEEERGRHLGRSRPPSYKSVSIKDTVTSTPWAGVERKIHAWWAEISNLARQLSNHDARAQEAAASRLGKTLAIPDEYSGGEQGPSAPEPGPVMAGSQEGRNTMDIQDHDPFEDEEDYLEHRQEIADQEYSDGNNQHTEGQRDSREFGQTDRRRAEGPHQREWEDYVAMRDDLEYWAAIWMDNLVQPPADNSNWMQVCVPFLETILGGGGNDGMVRLLRRRCQQAGLNHIVRDLCERARTHSGNQTQQHINTRRQLAQQLNQPDPGRLNEEGAAKDQQQALLTDLRAIAEGALVDPGTISRVAEEVKSMAKQLTKAVKKAYIHWVHDAAAGSSAKTAHAYTKAAERSHLEDILEHEGQVINHPQQLVDLRKEAWQRRWTRDAQKAERIQEALAKLRQAALAQENALEPISKDIIGPIIQHLKRNAGQGADWWRAPELKAMGAQGLEDFVQCLTSCEQRAAWPWQFYLVLELLLGKKPGIGGERPIGLMPMPYRIWSAARRPIVATWSKAAAGFWDTAVAGSSALRVAMHRLTRAEAATEMGFHAAGVFYDAANFYDNIGLDQLIEKASDLQCPLLPLAMAVQMYLAPRAIMAHSLFSDIFEPANSMVAGCGQAVDLTRPLLHGILDAAHRHHIFVVMQQYLDDLALQVEGARRQVIDQIKYVAALVHDGFKQLSIPISVKTAVVASDKDLQAEVASILDSLGTPNKQPGVVRDLGVDTSLGKQLRRPTHAARQAKAKQRVAKLKDLAKTGARGAAKVYSAGAYCQQAWDLPAHGITPTEARAVRATEAARLTGGHKAGRCTSTILLIQRGMQEAVTRAIGDQIKQFWLTIVDHPTDLKRYQRGWLLLYAKLNALEPNRRAANLNIQGGDTCARCGEAIETEEHRYYACPANAEIGHSSETDLAKKAKVALDQRQDLHFWLRGIPPAAWAAKVDPDEDAAKAAHIFCTSEEAQAAAQAGYKVRADYVFTDGSGGAGETAKDPRLRRCGWAVVAFRFDEQGRPQEVAAWYGTIRAPHTVPRAELTATSKAIGYTTAATARGLNIVSDCKYALDALKQIRDPEDLDYRSTNYDLWLQTKQQLQNSTDTIMGHHIPSHLIEHPAELERWNGPTWWVIGNEMADKYAGWGAEHGALDPAIIAQQQTRDQIIRAVQSRLLAINMAVSGPAKGQIIKDWLVETGECLGEYGGHQDQHGNVRLDFKAVQIGTQVVDVSHKTQFTHGWPWCEKCGGTSYLGDHKSRIVAGVARELARPCQPPTAAGRRVLADMQRGKLPRGAKPAADPGEEGFNEITMPGDFKLGMSNHEVIDLDGDSSEAGGPQPAPQQPPSHPHSVVQASWRLVDHMEGYAELWMNMVDQEVWDDMGDWMEHCVPYLLAITNVGGRMDSQEQTRAVTVQELQQIKDCCEEVWRNTHRKRRRLMTRMLTLPYGTRQQVARVHMDALQNRRNNILAHSIPSSERRPLPSTAEASREWSPENLDDDDSTPDSEAPEQEGEPRDQEMETMAGPDQRSDTNSLMQSVVQVAVKPTKPVGPDLMKFAGEAGEAGLLHPMLRHKREADQGPEQEVAWLERNRLEQHMQSLAGCWIQKEGKQGWPSWQAACVPHVLRELQTGVYQWLFSHESGLSRQRSQRQAAEEICRMAWLNSGEARRQSQQLDPKEAERRKAIAEQFLGRSFRDMAALDHFHEWGEQ</sequence>
<reference evidence="8" key="1">
    <citation type="submission" date="2023-10" db="EMBL/GenBank/DDBJ databases">
        <authorList>
            <person name="Chen Y."/>
            <person name="Shah S."/>
            <person name="Dougan E. K."/>
            <person name="Thang M."/>
            <person name="Chan C."/>
        </authorList>
    </citation>
    <scope>NUCLEOTIDE SEQUENCE [LARGE SCALE GENOMIC DNA]</scope>
</reference>
<comment type="subcellular location">
    <subcellularLocation>
        <location evidence="1">Membrane</location>
        <topology evidence="1">Multi-pass membrane protein</topology>
    </subcellularLocation>
</comment>
<evidence type="ECO:0000313" key="9">
    <source>
        <dbReference type="Proteomes" id="UP001189429"/>
    </source>
</evidence>
<comment type="caution">
    <text evidence="8">The sequence shown here is derived from an EMBL/GenBank/DDBJ whole genome shotgun (WGS) entry which is preliminary data.</text>
</comment>
<dbReference type="InterPro" id="IPR012337">
    <property type="entry name" value="RNaseH-like_sf"/>
</dbReference>
<dbReference type="InterPro" id="IPR036397">
    <property type="entry name" value="RNaseH_sf"/>
</dbReference>
<feature type="compositionally biased region" description="Pro residues" evidence="6">
    <location>
        <begin position="2527"/>
        <end position="2536"/>
    </location>
</feature>
<feature type="region of interest" description="Disordered" evidence="6">
    <location>
        <begin position="521"/>
        <end position="559"/>
    </location>
</feature>
<dbReference type="PANTHER" id="PTHR45689">
    <property type="entry name" value="I[[H]] CHANNEL, ISOFORM E"/>
    <property type="match status" value="1"/>
</dbReference>
<evidence type="ECO:0000256" key="4">
    <source>
        <dbReference type="ARBA" id="ARBA00023136"/>
    </source>
</evidence>
<feature type="domain" description="RNase H type-1" evidence="7">
    <location>
        <begin position="2171"/>
        <end position="2338"/>
    </location>
</feature>
<dbReference type="InterPro" id="IPR005821">
    <property type="entry name" value="Ion_trans_dom"/>
</dbReference>
<evidence type="ECO:0000256" key="6">
    <source>
        <dbReference type="SAM" id="MobiDB-lite"/>
    </source>
</evidence>
<dbReference type="Gene3D" id="1.10.287.70">
    <property type="match status" value="1"/>
</dbReference>
<organism evidence="8 9">
    <name type="scientific">Prorocentrum cordatum</name>
    <dbReference type="NCBI Taxonomy" id="2364126"/>
    <lineage>
        <taxon>Eukaryota</taxon>
        <taxon>Sar</taxon>
        <taxon>Alveolata</taxon>
        <taxon>Dinophyceae</taxon>
        <taxon>Prorocentrales</taxon>
        <taxon>Prorocentraceae</taxon>
        <taxon>Prorocentrum</taxon>
    </lineage>
</organism>
<evidence type="ECO:0000313" key="8">
    <source>
        <dbReference type="EMBL" id="CAK0907670.1"/>
    </source>
</evidence>
<evidence type="ECO:0000259" key="7">
    <source>
        <dbReference type="PROSITE" id="PS50879"/>
    </source>
</evidence>
<feature type="coiled-coil region" evidence="5">
    <location>
        <begin position="718"/>
        <end position="749"/>
    </location>
</feature>
<dbReference type="Proteomes" id="UP001189429">
    <property type="component" value="Unassembled WGS sequence"/>
</dbReference>
<dbReference type="PANTHER" id="PTHR45689:SF5">
    <property type="entry name" value="I[[H]] CHANNEL, ISOFORM E"/>
    <property type="match status" value="1"/>
</dbReference>
<keyword evidence="4" id="KW-0472">Membrane</keyword>
<feature type="region of interest" description="Disordered" evidence="6">
    <location>
        <begin position="2656"/>
        <end position="2720"/>
    </location>
</feature>
<dbReference type="Pfam" id="PF00075">
    <property type="entry name" value="RNase_H"/>
    <property type="match status" value="1"/>
</dbReference>
<feature type="compositionally biased region" description="Basic and acidic residues" evidence="6">
    <location>
        <begin position="1350"/>
        <end position="1371"/>
    </location>
</feature>
<name>A0ABN9Y8N7_9DINO</name>
<gene>
    <name evidence="8" type="ORF">PCOR1329_LOCUS82625</name>
</gene>
<keyword evidence="5" id="KW-0175">Coiled coil</keyword>
<evidence type="ECO:0000256" key="3">
    <source>
        <dbReference type="ARBA" id="ARBA00022989"/>
    </source>
</evidence>
<proteinExistence type="predicted"/>
<keyword evidence="3" id="KW-1133">Transmembrane helix</keyword>
<dbReference type="SUPFAM" id="SSF56219">
    <property type="entry name" value="DNase I-like"/>
    <property type="match status" value="1"/>
</dbReference>
<accession>A0ABN9Y8N7</accession>
<feature type="region of interest" description="Disordered" evidence="6">
    <location>
        <begin position="1341"/>
        <end position="1371"/>
    </location>
</feature>
<evidence type="ECO:0000256" key="5">
    <source>
        <dbReference type="SAM" id="Coils"/>
    </source>
</evidence>
<dbReference type="EMBL" id="CAUYUJ010021904">
    <property type="protein sequence ID" value="CAK0907670.1"/>
    <property type="molecule type" value="Genomic_DNA"/>
</dbReference>
<feature type="region of interest" description="Disordered" evidence="6">
    <location>
        <begin position="2515"/>
        <end position="2540"/>
    </location>
</feature>
<dbReference type="SUPFAM" id="SSF81324">
    <property type="entry name" value="Voltage-gated potassium channels"/>
    <property type="match status" value="1"/>
</dbReference>
<keyword evidence="9" id="KW-1185">Reference proteome</keyword>
<dbReference type="Gene3D" id="3.60.10.10">
    <property type="entry name" value="Endonuclease/exonuclease/phosphatase"/>
    <property type="match status" value="1"/>
</dbReference>
<feature type="coiled-coil region" evidence="5">
    <location>
        <begin position="607"/>
        <end position="662"/>
    </location>
</feature>
<protein>
    <recommendedName>
        <fullName evidence="7">RNase H type-1 domain-containing protein</fullName>
    </recommendedName>
</protein>
<dbReference type="InterPro" id="IPR002156">
    <property type="entry name" value="RNaseH_domain"/>
</dbReference>
<dbReference type="InterPro" id="IPR036691">
    <property type="entry name" value="Endo/exonu/phosph_ase_sf"/>
</dbReference>
<dbReference type="Gene3D" id="3.30.420.10">
    <property type="entry name" value="Ribonuclease H-like superfamily/Ribonuclease H"/>
    <property type="match status" value="1"/>
</dbReference>
<feature type="compositionally biased region" description="Basic residues" evidence="6">
    <location>
        <begin position="798"/>
        <end position="810"/>
    </location>
</feature>
<feature type="compositionally biased region" description="Polar residues" evidence="6">
    <location>
        <begin position="817"/>
        <end position="827"/>
    </location>
</feature>
<dbReference type="SUPFAM" id="SSF53098">
    <property type="entry name" value="Ribonuclease H-like"/>
    <property type="match status" value="1"/>
</dbReference>
<feature type="region of interest" description="Disordered" evidence="6">
    <location>
        <begin position="781"/>
        <end position="838"/>
    </location>
</feature>
<feature type="compositionally biased region" description="Acidic residues" evidence="6">
    <location>
        <begin position="2683"/>
        <end position="2699"/>
    </location>
</feature>
<feature type="compositionally biased region" description="Gly residues" evidence="6">
    <location>
        <begin position="537"/>
        <end position="549"/>
    </location>
</feature>
<keyword evidence="2" id="KW-0812">Transmembrane</keyword>
<feature type="region of interest" description="Disordered" evidence="6">
    <location>
        <begin position="1"/>
        <end position="51"/>
    </location>
</feature>
<dbReference type="Pfam" id="PF00520">
    <property type="entry name" value="Ion_trans"/>
    <property type="match status" value="1"/>
</dbReference>
<evidence type="ECO:0000256" key="2">
    <source>
        <dbReference type="ARBA" id="ARBA00022692"/>
    </source>
</evidence>
<feature type="region of interest" description="Disordered" evidence="6">
    <location>
        <begin position="1286"/>
        <end position="1320"/>
    </location>
</feature>